<reference evidence="1" key="1">
    <citation type="submission" date="2021-05" db="EMBL/GenBank/DDBJ databases">
        <authorList>
            <person name="Alioto T."/>
            <person name="Alioto T."/>
            <person name="Gomez Garrido J."/>
        </authorList>
    </citation>
    <scope>NUCLEOTIDE SEQUENCE</scope>
</reference>
<sequence>MNINLIKVLLPFHASAGESHSGLDRSPTMLSFILGRFISGITTHKSQSPRLACIKVLQHIISCYICTWLNLDVYSLRLDFSMNMRTYQCKGRNKDHSGVLRK</sequence>
<evidence type="ECO:0000313" key="1">
    <source>
        <dbReference type="EMBL" id="CAG6666270.1"/>
    </source>
</evidence>
<name>A0A8D8SDI6_9HEMI</name>
<accession>A0A8D8SDI6</accession>
<protein>
    <submittedName>
        <fullName evidence="1">Uncharacterized protein</fullName>
    </submittedName>
</protein>
<proteinExistence type="predicted"/>
<organism evidence="1">
    <name type="scientific">Cacopsylla melanoneura</name>
    <dbReference type="NCBI Taxonomy" id="428564"/>
    <lineage>
        <taxon>Eukaryota</taxon>
        <taxon>Metazoa</taxon>
        <taxon>Ecdysozoa</taxon>
        <taxon>Arthropoda</taxon>
        <taxon>Hexapoda</taxon>
        <taxon>Insecta</taxon>
        <taxon>Pterygota</taxon>
        <taxon>Neoptera</taxon>
        <taxon>Paraneoptera</taxon>
        <taxon>Hemiptera</taxon>
        <taxon>Sternorrhyncha</taxon>
        <taxon>Psylloidea</taxon>
        <taxon>Psyllidae</taxon>
        <taxon>Psyllinae</taxon>
        <taxon>Cacopsylla</taxon>
    </lineage>
</organism>
<dbReference type="EMBL" id="HBUF01213583">
    <property type="protein sequence ID" value="CAG6666269.1"/>
    <property type="molecule type" value="Transcribed_RNA"/>
</dbReference>
<dbReference type="EMBL" id="HBUF01213582">
    <property type="protein sequence ID" value="CAG6666268.1"/>
    <property type="molecule type" value="Transcribed_RNA"/>
</dbReference>
<dbReference type="EMBL" id="HBUF01213584">
    <property type="protein sequence ID" value="CAG6666270.1"/>
    <property type="molecule type" value="Transcribed_RNA"/>
</dbReference>
<dbReference type="AlphaFoldDB" id="A0A8D8SDI6"/>